<dbReference type="Proteomes" id="UP000035065">
    <property type="component" value="Unassembled WGS sequence"/>
</dbReference>
<dbReference type="eggNOG" id="COG3369">
    <property type="taxonomic scope" value="Bacteria"/>
</dbReference>
<evidence type="ECO:0000256" key="4">
    <source>
        <dbReference type="ARBA" id="ARBA00023014"/>
    </source>
</evidence>
<gene>
    <name evidence="6" type="ORF">SCNU_05346</name>
</gene>
<organism evidence="6 7">
    <name type="scientific">Gordonia neofelifaecis NRRL B-59395</name>
    <dbReference type="NCBI Taxonomy" id="644548"/>
    <lineage>
        <taxon>Bacteria</taxon>
        <taxon>Bacillati</taxon>
        <taxon>Actinomycetota</taxon>
        <taxon>Actinomycetes</taxon>
        <taxon>Mycobacteriales</taxon>
        <taxon>Gordoniaceae</taxon>
        <taxon>Gordonia</taxon>
    </lineage>
</organism>
<dbReference type="AlphaFoldDB" id="F1YGV5"/>
<keyword evidence="7" id="KW-1185">Reference proteome</keyword>
<protein>
    <submittedName>
        <fullName evidence="6">Zinc finger domain-containing protein</fullName>
    </submittedName>
</protein>
<reference evidence="6 7" key="1">
    <citation type="journal article" date="2011" name="J. Bacteriol.">
        <title>Draft Genome Sequence of Gordonia neofelifaecis NRRL B-59395, a Cholesterol-Degrading Actinomycete.</title>
        <authorList>
            <person name="Ge F."/>
            <person name="Li W."/>
            <person name="Chen G."/>
            <person name="Liu Y."/>
            <person name="Zhang G."/>
            <person name="Yong B."/>
            <person name="Wang Q."/>
            <person name="Wang N."/>
            <person name="Huang Z."/>
            <person name="Li W."/>
            <person name="Wang J."/>
            <person name="Wu C."/>
            <person name="Xie Q."/>
            <person name="Liu G."/>
        </authorList>
    </citation>
    <scope>NUCLEOTIDE SEQUENCE [LARGE SCALE GENOMIC DNA]</scope>
    <source>
        <strain evidence="6 7">NRRL B-59395</strain>
    </source>
</reference>
<evidence type="ECO:0000259" key="5">
    <source>
        <dbReference type="SMART" id="SM00704"/>
    </source>
</evidence>
<keyword evidence="1" id="KW-0001">2Fe-2S</keyword>
<feature type="domain" description="Iron-binding zinc finger CDGSH type" evidence="5">
    <location>
        <begin position="28"/>
        <end position="72"/>
    </location>
</feature>
<dbReference type="SMART" id="SM00704">
    <property type="entry name" value="ZnF_CDGSH"/>
    <property type="match status" value="1"/>
</dbReference>
<evidence type="ECO:0000256" key="1">
    <source>
        <dbReference type="ARBA" id="ARBA00022714"/>
    </source>
</evidence>
<accession>F1YGV5</accession>
<dbReference type="STRING" id="644548.SCNU_05346"/>
<comment type="caution">
    <text evidence="6">The sequence shown here is derived from an EMBL/GenBank/DDBJ whole genome shotgun (WGS) entry which is preliminary data.</text>
</comment>
<keyword evidence="4" id="KW-0411">Iron-sulfur</keyword>
<sequence length="75" mass="8006">MASNNQGGRPRDTDVTVIPCPSGPLLVRGPISVLDVDGTSYSPRRQTVAFCRCGHSTIAPMCDGSHKLRTGHRNS</sequence>
<evidence type="ECO:0000313" key="6">
    <source>
        <dbReference type="EMBL" id="EGD56253.1"/>
    </source>
</evidence>
<dbReference type="GO" id="GO:0005737">
    <property type="term" value="C:cytoplasm"/>
    <property type="evidence" value="ECO:0007669"/>
    <property type="project" value="UniProtKB-ARBA"/>
</dbReference>
<evidence type="ECO:0000256" key="3">
    <source>
        <dbReference type="ARBA" id="ARBA00023004"/>
    </source>
</evidence>
<evidence type="ECO:0000313" key="7">
    <source>
        <dbReference type="Proteomes" id="UP000035065"/>
    </source>
</evidence>
<dbReference type="Gene3D" id="3.40.5.90">
    <property type="entry name" value="CDGSH iron-sulfur domain, mitoNEET-type"/>
    <property type="match status" value="1"/>
</dbReference>
<dbReference type="GO" id="GO:0051537">
    <property type="term" value="F:2 iron, 2 sulfur cluster binding"/>
    <property type="evidence" value="ECO:0007669"/>
    <property type="project" value="UniProtKB-KW"/>
</dbReference>
<dbReference type="RefSeq" id="WP_009678329.1">
    <property type="nucleotide sequence ID" value="NZ_AEUD01000003.1"/>
</dbReference>
<proteinExistence type="predicted"/>
<dbReference type="InterPro" id="IPR042216">
    <property type="entry name" value="MitoNEET_CISD"/>
</dbReference>
<keyword evidence="2" id="KW-0479">Metal-binding</keyword>
<dbReference type="EMBL" id="AEUD01000003">
    <property type="protein sequence ID" value="EGD56253.1"/>
    <property type="molecule type" value="Genomic_DNA"/>
</dbReference>
<dbReference type="Pfam" id="PF09360">
    <property type="entry name" value="zf-CDGSH"/>
    <property type="match status" value="1"/>
</dbReference>
<dbReference type="GO" id="GO:0046872">
    <property type="term" value="F:metal ion binding"/>
    <property type="evidence" value="ECO:0007669"/>
    <property type="project" value="UniProtKB-KW"/>
</dbReference>
<keyword evidence="3" id="KW-0408">Iron</keyword>
<name>F1YGV5_9ACTN</name>
<evidence type="ECO:0000256" key="2">
    <source>
        <dbReference type="ARBA" id="ARBA00022723"/>
    </source>
</evidence>
<dbReference type="InterPro" id="IPR018967">
    <property type="entry name" value="FeS-contain_CDGSH-typ"/>
</dbReference>
<dbReference type="OrthoDB" id="3855487at2"/>